<sequence length="145" mass="16371">MCSRGFIRRDSTITRQVLNIIVRSKQNHKDVFVGVLVYTEIRSRLYKDRLTAVTVLIFFGAGADGSQTARTLSPGDEDEKIMRASREVRGVMNLFLCSLRDSGVCRASSPRQFISAENKPLSCGDRDRTQTTTKTRQNKRTAPRN</sequence>
<accession>A0A3N0YWU3</accession>
<evidence type="ECO:0000313" key="3">
    <source>
        <dbReference type="Proteomes" id="UP000281406"/>
    </source>
</evidence>
<dbReference type="EMBL" id="RJVU01020146">
    <property type="protein sequence ID" value="ROL50540.1"/>
    <property type="molecule type" value="Genomic_DNA"/>
</dbReference>
<proteinExistence type="predicted"/>
<feature type="compositionally biased region" description="Basic residues" evidence="1">
    <location>
        <begin position="136"/>
        <end position="145"/>
    </location>
</feature>
<evidence type="ECO:0000313" key="2">
    <source>
        <dbReference type="EMBL" id="ROL50540.1"/>
    </source>
</evidence>
<keyword evidence="3" id="KW-1185">Reference proteome</keyword>
<dbReference type="Proteomes" id="UP000281406">
    <property type="component" value="Unassembled WGS sequence"/>
</dbReference>
<name>A0A3N0YWU3_ANAGA</name>
<reference evidence="2 3" key="1">
    <citation type="submission" date="2018-10" db="EMBL/GenBank/DDBJ databases">
        <title>Genome assembly for a Yunnan-Guizhou Plateau 3E fish, Anabarilius grahami (Regan), and its evolutionary and genetic applications.</title>
        <authorList>
            <person name="Jiang W."/>
        </authorList>
    </citation>
    <scope>NUCLEOTIDE SEQUENCE [LARGE SCALE GENOMIC DNA]</scope>
    <source>
        <strain evidence="2">AG-KIZ</strain>
        <tissue evidence="2">Muscle</tissue>
    </source>
</reference>
<evidence type="ECO:0000256" key="1">
    <source>
        <dbReference type="SAM" id="MobiDB-lite"/>
    </source>
</evidence>
<organism evidence="2 3">
    <name type="scientific">Anabarilius grahami</name>
    <name type="common">Kanglang fish</name>
    <name type="synonym">Barilius grahami</name>
    <dbReference type="NCBI Taxonomy" id="495550"/>
    <lineage>
        <taxon>Eukaryota</taxon>
        <taxon>Metazoa</taxon>
        <taxon>Chordata</taxon>
        <taxon>Craniata</taxon>
        <taxon>Vertebrata</taxon>
        <taxon>Euteleostomi</taxon>
        <taxon>Actinopterygii</taxon>
        <taxon>Neopterygii</taxon>
        <taxon>Teleostei</taxon>
        <taxon>Ostariophysi</taxon>
        <taxon>Cypriniformes</taxon>
        <taxon>Xenocyprididae</taxon>
        <taxon>Xenocypridinae</taxon>
        <taxon>Xenocypridinae incertae sedis</taxon>
        <taxon>Anabarilius</taxon>
    </lineage>
</organism>
<gene>
    <name evidence="2" type="ORF">DPX16_2839</name>
</gene>
<comment type="caution">
    <text evidence="2">The sequence shown here is derived from an EMBL/GenBank/DDBJ whole genome shotgun (WGS) entry which is preliminary data.</text>
</comment>
<protein>
    <submittedName>
        <fullName evidence="2">Uncharacterized protein</fullName>
    </submittedName>
</protein>
<feature type="region of interest" description="Disordered" evidence="1">
    <location>
        <begin position="117"/>
        <end position="145"/>
    </location>
</feature>
<dbReference type="AlphaFoldDB" id="A0A3N0YWU3"/>